<keyword evidence="3" id="KW-1185">Reference proteome</keyword>
<dbReference type="RefSeq" id="WP_143783121.1">
    <property type="nucleotide sequence ID" value="NZ_CP041616.1"/>
</dbReference>
<reference evidence="2 3" key="1">
    <citation type="submission" date="2019-07" db="EMBL/GenBank/DDBJ databases">
        <title>complete genome sequencing of Ornithinimicrobium sp. H23M54.</title>
        <authorList>
            <person name="Bae J.-W."/>
            <person name="Lee S.-Y."/>
        </authorList>
    </citation>
    <scope>NUCLEOTIDE SEQUENCE [LARGE SCALE GENOMIC DNA]</scope>
    <source>
        <strain evidence="2 3">H23M54</strain>
    </source>
</reference>
<feature type="compositionally biased region" description="Basic and acidic residues" evidence="1">
    <location>
        <begin position="1"/>
        <end position="22"/>
    </location>
</feature>
<proteinExistence type="predicted"/>
<feature type="region of interest" description="Disordered" evidence="1">
    <location>
        <begin position="1"/>
        <end position="78"/>
    </location>
</feature>
<evidence type="ECO:0000256" key="1">
    <source>
        <dbReference type="SAM" id="MobiDB-lite"/>
    </source>
</evidence>
<evidence type="ECO:0000313" key="2">
    <source>
        <dbReference type="EMBL" id="QDO88443.1"/>
    </source>
</evidence>
<dbReference type="Proteomes" id="UP000315395">
    <property type="component" value="Chromosome"/>
</dbReference>
<sequence>MSDTTPDGHQEPDEATSGRDDSGQIPSADQDVASGQPYDPRQDPETDANLSQEKAPAQEGVNQRDPAEGPDDESATDG</sequence>
<feature type="compositionally biased region" description="Acidic residues" evidence="1">
    <location>
        <begin position="68"/>
        <end position="78"/>
    </location>
</feature>
<dbReference type="AlphaFoldDB" id="A0A516GA95"/>
<evidence type="ECO:0000313" key="3">
    <source>
        <dbReference type="Proteomes" id="UP000315395"/>
    </source>
</evidence>
<organism evidence="2 3">
    <name type="scientific">Ornithinimicrobium ciconiae</name>
    <dbReference type="NCBI Taxonomy" id="2594265"/>
    <lineage>
        <taxon>Bacteria</taxon>
        <taxon>Bacillati</taxon>
        <taxon>Actinomycetota</taxon>
        <taxon>Actinomycetes</taxon>
        <taxon>Micrococcales</taxon>
        <taxon>Ornithinimicrobiaceae</taxon>
        <taxon>Ornithinimicrobium</taxon>
    </lineage>
</organism>
<protein>
    <submittedName>
        <fullName evidence="2">Uncharacterized protein</fullName>
    </submittedName>
</protein>
<gene>
    <name evidence="2" type="ORF">FNH13_08900</name>
</gene>
<accession>A0A516GA95</accession>
<name>A0A516GA95_9MICO</name>
<dbReference type="KEGG" id="orz:FNH13_08900"/>
<dbReference type="OrthoDB" id="9864972at2"/>
<dbReference type="EMBL" id="CP041616">
    <property type="protein sequence ID" value="QDO88443.1"/>
    <property type="molecule type" value="Genomic_DNA"/>
</dbReference>